<keyword evidence="5 11" id="KW-0004">4Fe-4S</keyword>
<name>A0A9X7VUL9_9BACL</name>
<comment type="catalytic activity">
    <reaction evidence="10 11">
        <text>L-serine = pyruvate + NH4(+)</text>
        <dbReference type="Rhea" id="RHEA:19169"/>
        <dbReference type="ChEBI" id="CHEBI:15361"/>
        <dbReference type="ChEBI" id="CHEBI:28938"/>
        <dbReference type="ChEBI" id="CHEBI:33384"/>
        <dbReference type="EC" id="4.3.1.17"/>
    </reaction>
</comment>
<sequence>MAFTHLRELVELAQSRGVKISRVMLDVEMDQSGATENEIFDKMSYQFDVMEEAVRKGTNEPVQSRSGITGGDGYRMYEYVKKGRSFIDGAALSAMAYALSVSEVNSAMGRIVATPTAGSAGILPGVLVSVLDSGRYKREDIVMSLMTAAAIGLVIANSASISGAAGGCQAEVGSATAMAAGALVELADGTPEQVTHAVGLALKNSLGLVCDPVAGLVEIPCIVRNGLHSITALAAADMALAGVRSIIPPDEVIAAMYRIGNELPLSLRETGIGGLAGTPTGKAIRERVFGRASGTDVPTPTAGVRACQTRAVGVRDTSMPEDHTAKTKAELGETHKLDGTQQKTREGQTTV</sequence>
<comment type="similarity">
    <text evidence="3 11">Belongs to the iron-sulfur dependent L-serine dehydratase family.</text>
</comment>
<evidence type="ECO:0000256" key="1">
    <source>
        <dbReference type="ARBA" id="ARBA00001966"/>
    </source>
</evidence>
<dbReference type="EC" id="4.3.1.17" evidence="11"/>
<evidence type="ECO:0000256" key="2">
    <source>
        <dbReference type="ARBA" id="ARBA00004742"/>
    </source>
</evidence>
<dbReference type="PANTHER" id="PTHR30182:SF1">
    <property type="entry name" value="L-SERINE DEHYDRATASE 1"/>
    <property type="match status" value="1"/>
</dbReference>
<feature type="region of interest" description="Disordered" evidence="12">
    <location>
        <begin position="315"/>
        <end position="351"/>
    </location>
</feature>
<evidence type="ECO:0000256" key="6">
    <source>
        <dbReference type="ARBA" id="ARBA00022723"/>
    </source>
</evidence>
<dbReference type="PANTHER" id="PTHR30182">
    <property type="entry name" value="L-SERINE DEHYDRATASE"/>
    <property type="match status" value="1"/>
</dbReference>
<dbReference type="NCBIfam" id="TIGR00718">
    <property type="entry name" value="sda_alpha"/>
    <property type="match status" value="1"/>
</dbReference>
<keyword evidence="8 11" id="KW-0411">Iron-sulfur</keyword>
<feature type="compositionally biased region" description="Basic and acidic residues" evidence="12">
    <location>
        <begin position="318"/>
        <end position="351"/>
    </location>
</feature>
<proteinExistence type="inferred from homology"/>
<organism evidence="14 15">
    <name type="scientific">Alicyclobacillus mengziensis</name>
    <dbReference type="NCBI Taxonomy" id="2931921"/>
    <lineage>
        <taxon>Bacteria</taxon>
        <taxon>Bacillati</taxon>
        <taxon>Bacillota</taxon>
        <taxon>Bacilli</taxon>
        <taxon>Bacillales</taxon>
        <taxon>Alicyclobacillaceae</taxon>
        <taxon>Alicyclobacillus</taxon>
    </lineage>
</organism>
<dbReference type="AlphaFoldDB" id="A0A9X7VUL9"/>
<dbReference type="InterPro" id="IPR004642">
    <property type="entry name" value="Ser_deHydtase_asu"/>
</dbReference>
<keyword evidence="7 11" id="KW-0408">Iron</keyword>
<dbReference type="Pfam" id="PF03313">
    <property type="entry name" value="SDH_alpha"/>
    <property type="match status" value="1"/>
</dbReference>
<dbReference type="InterPro" id="IPR005130">
    <property type="entry name" value="Ser_deHydtase-like_asu"/>
</dbReference>
<dbReference type="RefSeq" id="WP_206654905.1">
    <property type="nucleotide sequence ID" value="NZ_CP071182.1"/>
</dbReference>
<evidence type="ECO:0000256" key="8">
    <source>
        <dbReference type="ARBA" id="ARBA00023014"/>
    </source>
</evidence>
<evidence type="ECO:0000256" key="9">
    <source>
        <dbReference type="ARBA" id="ARBA00023239"/>
    </source>
</evidence>
<comment type="cofactor">
    <cofactor evidence="1 11">
        <name>[4Fe-4S] cluster</name>
        <dbReference type="ChEBI" id="CHEBI:49883"/>
    </cofactor>
</comment>
<evidence type="ECO:0000313" key="14">
    <source>
        <dbReference type="EMBL" id="QSO45534.1"/>
    </source>
</evidence>
<evidence type="ECO:0000256" key="7">
    <source>
        <dbReference type="ARBA" id="ARBA00023004"/>
    </source>
</evidence>
<accession>A0A9X7VUL9</accession>
<keyword evidence="9 11" id="KW-0456">Lyase</keyword>
<dbReference type="InterPro" id="IPR051318">
    <property type="entry name" value="Fe-S_L-Ser"/>
</dbReference>
<dbReference type="GO" id="GO:0046872">
    <property type="term" value="F:metal ion binding"/>
    <property type="evidence" value="ECO:0007669"/>
    <property type="project" value="UniProtKB-KW"/>
</dbReference>
<evidence type="ECO:0000313" key="15">
    <source>
        <dbReference type="Proteomes" id="UP000663505"/>
    </source>
</evidence>
<evidence type="ECO:0000259" key="13">
    <source>
        <dbReference type="Pfam" id="PF03313"/>
    </source>
</evidence>
<keyword evidence="15" id="KW-1185">Reference proteome</keyword>
<dbReference type="GO" id="GO:0051539">
    <property type="term" value="F:4 iron, 4 sulfur cluster binding"/>
    <property type="evidence" value="ECO:0007669"/>
    <property type="project" value="UniProtKB-UniRule"/>
</dbReference>
<evidence type="ECO:0000256" key="12">
    <source>
        <dbReference type="SAM" id="MobiDB-lite"/>
    </source>
</evidence>
<protein>
    <recommendedName>
        <fullName evidence="11">L-serine dehydratase</fullName>
        <ecNumber evidence="11">4.3.1.17</ecNumber>
    </recommendedName>
</protein>
<keyword evidence="6 11" id="KW-0479">Metal-binding</keyword>
<evidence type="ECO:0000256" key="4">
    <source>
        <dbReference type="ARBA" id="ARBA00022432"/>
    </source>
</evidence>
<feature type="domain" description="Serine dehydratase-like alpha subunit" evidence="13">
    <location>
        <begin position="16"/>
        <end position="276"/>
    </location>
</feature>
<comment type="pathway">
    <text evidence="2">Carbohydrate biosynthesis; gluconeogenesis.</text>
</comment>
<reference evidence="14 15" key="1">
    <citation type="submission" date="2021-02" db="EMBL/GenBank/DDBJ databases">
        <title>Alicyclobacillus curvatus sp. nov. and Alicyclobacillus mengziensis sp. nov., two acidophilic bacteria isolated from acid mine drainage.</title>
        <authorList>
            <person name="Huang Y."/>
        </authorList>
    </citation>
    <scope>NUCLEOTIDE SEQUENCE [LARGE SCALE GENOMIC DNA]</scope>
    <source>
        <strain evidence="14 15">S30H14</strain>
    </source>
</reference>
<dbReference type="GO" id="GO:0006094">
    <property type="term" value="P:gluconeogenesis"/>
    <property type="evidence" value="ECO:0007669"/>
    <property type="project" value="UniProtKB-KW"/>
</dbReference>
<gene>
    <name evidence="14" type="primary">sdaAA</name>
    <name evidence="14" type="ORF">JZ786_13210</name>
</gene>
<evidence type="ECO:0000256" key="10">
    <source>
        <dbReference type="ARBA" id="ARBA00049406"/>
    </source>
</evidence>
<keyword evidence="4 11" id="KW-0312">Gluconeogenesis</keyword>
<dbReference type="EMBL" id="CP071182">
    <property type="protein sequence ID" value="QSO45534.1"/>
    <property type="molecule type" value="Genomic_DNA"/>
</dbReference>
<dbReference type="GO" id="GO:0003941">
    <property type="term" value="F:L-serine ammonia-lyase activity"/>
    <property type="evidence" value="ECO:0007669"/>
    <property type="project" value="UniProtKB-UniRule"/>
</dbReference>
<evidence type="ECO:0000256" key="11">
    <source>
        <dbReference type="RuleBase" id="RU366059"/>
    </source>
</evidence>
<dbReference type="Proteomes" id="UP000663505">
    <property type="component" value="Chromosome"/>
</dbReference>
<evidence type="ECO:0000256" key="3">
    <source>
        <dbReference type="ARBA" id="ARBA00008636"/>
    </source>
</evidence>
<dbReference type="KEGG" id="afx:JZ786_13210"/>
<evidence type="ECO:0000256" key="5">
    <source>
        <dbReference type="ARBA" id="ARBA00022485"/>
    </source>
</evidence>